<accession>A0A9P7G6N6</accession>
<dbReference type="AlphaFoldDB" id="A0A9P7G6N6"/>
<evidence type="ECO:0000313" key="1">
    <source>
        <dbReference type="EMBL" id="KAG5641692.1"/>
    </source>
</evidence>
<dbReference type="Proteomes" id="UP000775547">
    <property type="component" value="Unassembled WGS sequence"/>
</dbReference>
<evidence type="ECO:0000313" key="2">
    <source>
        <dbReference type="Proteomes" id="UP000775547"/>
    </source>
</evidence>
<comment type="caution">
    <text evidence="1">The sequence shown here is derived from an EMBL/GenBank/DDBJ whole genome shotgun (WGS) entry which is preliminary data.</text>
</comment>
<organism evidence="1 2">
    <name type="scientific">Asterophora parasitica</name>
    <dbReference type="NCBI Taxonomy" id="117018"/>
    <lineage>
        <taxon>Eukaryota</taxon>
        <taxon>Fungi</taxon>
        <taxon>Dikarya</taxon>
        <taxon>Basidiomycota</taxon>
        <taxon>Agaricomycotina</taxon>
        <taxon>Agaricomycetes</taxon>
        <taxon>Agaricomycetidae</taxon>
        <taxon>Agaricales</taxon>
        <taxon>Tricholomatineae</taxon>
        <taxon>Lyophyllaceae</taxon>
        <taxon>Asterophora</taxon>
    </lineage>
</organism>
<protein>
    <submittedName>
        <fullName evidence="1">Uncharacterized protein</fullName>
    </submittedName>
</protein>
<name>A0A9P7G6N6_9AGAR</name>
<keyword evidence="2" id="KW-1185">Reference proteome</keyword>
<reference evidence="1" key="2">
    <citation type="submission" date="2021-10" db="EMBL/GenBank/DDBJ databases">
        <title>Phylogenomics reveals ancestral predisposition of the termite-cultivated fungus Termitomyces towards a domesticated lifestyle.</title>
        <authorList>
            <person name="Auxier B."/>
            <person name="Grum-Grzhimaylo A."/>
            <person name="Cardenas M.E."/>
            <person name="Lodge J.D."/>
            <person name="Laessoe T."/>
            <person name="Pedersen O."/>
            <person name="Smith M.E."/>
            <person name="Kuyper T.W."/>
            <person name="Franco-Molano E.A."/>
            <person name="Baroni T.J."/>
            <person name="Aanen D.K."/>
        </authorList>
    </citation>
    <scope>NUCLEOTIDE SEQUENCE</scope>
    <source>
        <strain evidence="1">AP01</strain>
        <tissue evidence="1">Mycelium</tissue>
    </source>
</reference>
<gene>
    <name evidence="1" type="ORF">DXG03_004424</name>
</gene>
<sequence length="134" mass="15355">MRQTSTISTVHPPLAVHPFSRTGDSRRRRIGGLAVRFSEIQAWHARILGVASYDDVDEDTREEMDWAIWQVTKPVTVRTIGEQFDEWYMLVTQEQHIENACLGMPAHDILAFVWTEREDGPTPYAFLTSTAVTH</sequence>
<reference evidence="1" key="1">
    <citation type="submission" date="2020-07" db="EMBL/GenBank/DDBJ databases">
        <authorList>
            <person name="Nieuwenhuis M."/>
            <person name="Van De Peppel L.J.J."/>
        </authorList>
    </citation>
    <scope>NUCLEOTIDE SEQUENCE</scope>
    <source>
        <strain evidence="1">AP01</strain>
        <tissue evidence="1">Mycelium</tissue>
    </source>
</reference>
<proteinExistence type="predicted"/>
<dbReference type="EMBL" id="JABCKV010000264">
    <property type="protein sequence ID" value="KAG5641692.1"/>
    <property type="molecule type" value="Genomic_DNA"/>
</dbReference>